<dbReference type="EMBL" id="CABWIH010000117">
    <property type="protein sequence ID" value="VWM05169.1"/>
    <property type="molecule type" value="Genomic_DNA"/>
</dbReference>
<gene>
    <name evidence="3" type="ORF">LMKDKBCB_02347</name>
</gene>
<evidence type="ECO:0000256" key="1">
    <source>
        <dbReference type="SAM" id="MobiDB-lite"/>
    </source>
</evidence>
<reference evidence="3 4" key="1">
    <citation type="submission" date="2019-10" db="EMBL/GenBank/DDBJ databases">
        <authorList>
            <person name="Wolf R A."/>
        </authorList>
    </citation>
    <scope>NUCLEOTIDE SEQUENCE [LARGE SCALE GENOMIC DNA]</scope>
    <source>
        <strain evidence="3">Collinsella_aerofaciens_AK_138A</strain>
    </source>
</reference>
<organism evidence="3 4">
    <name type="scientific">Collinsella aerofaciens</name>
    <dbReference type="NCBI Taxonomy" id="74426"/>
    <lineage>
        <taxon>Bacteria</taxon>
        <taxon>Bacillati</taxon>
        <taxon>Actinomycetota</taxon>
        <taxon>Coriobacteriia</taxon>
        <taxon>Coriobacteriales</taxon>
        <taxon>Coriobacteriaceae</taxon>
        <taxon>Collinsella</taxon>
    </lineage>
</organism>
<dbReference type="GO" id="GO:0046983">
    <property type="term" value="F:protein dimerization activity"/>
    <property type="evidence" value="ECO:0007669"/>
    <property type="project" value="InterPro"/>
</dbReference>
<dbReference type="InterPro" id="IPR011712">
    <property type="entry name" value="Sig_transdc_His_kin_sub3_dim/P"/>
</dbReference>
<keyword evidence="3" id="KW-0808">Transferase</keyword>
<dbReference type="Proteomes" id="UP000330807">
    <property type="component" value="Unassembled WGS sequence"/>
</dbReference>
<sequence>MAAEARRDQAERQARMAASLHDSVGQRLTAIVTLCEGLGSGTGDERVDAAVAAINAEAREGLAQTRETVRELAGLVADAEERTGGGPIGAGWDPRGQTPDDDGGGSPG</sequence>
<evidence type="ECO:0000313" key="3">
    <source>
        <dbReference type="EMBL" id="VWM05169.1"/>
    </source>
</evidence>
<dbReference type="Pfam" id="PF07730">
    <property type="entry name" value="HisKA_3"/>
    <property type="match status" value="1"/>
</dbReference>
<name>A0A5K1JKI8_9ACTN</name>
<feature type="region of interest" description="Disordered" evidence="1">
    <location>
        <begin position="1"/>
        <end position="22"/>
    </location>
</feature>
<evidence type="ECO:0000259" key="2">
    <source>
        <dbReference type="Pfam" id="PF07730"/>
    </source>
</evidence>
<dbReference type="GO" id="GO:0016020">
    <property type="term" value="C:membrane"/>
    <property type="evidence" value="ECO:0007669"/>
    <property type="project" value="InterPro"/>
</dbReference>
<feature type="domain" description="Signal transduction histidine kinase subgroup 3 dimerisation and phosphoacceptor" evidence="2">
    <location>
        <begin position="14"/>
        <end position="72"/>
    </location>
</feature>
<evidence type="ECO:0000313" key="4">
    <source>
        <dbReference type="Proteomes" id="UP000330807"/>
    </source>
</evidence>
<feature type="compositionally biased region" description="Basic and acidic residues" evidence="1">
    <location>
        <begin position="1"/>
        <end position="14"/>
    </location>
</feature>
<dbReference type="Gene3D" id="1.20.5.1930">
    <property type="match status" value="1"/>
</dbReference>
<accession>A0A5K1JKI8</accession>
<dbReference type="GO" id="GO:0000155">
    <property type="term" value="F:phosphorelay sensor kinase activity"/>
    <property type="evidence" value="ECO:0007669"/>
    <property type="project" value="InterPro"/>
</dbReference>
<dbReference type="AlphaFoldDB" id="A0A5K1JKI8"/>
<feature type="compositionally biased region" description="Acidic residues" evidence="1">
    <location>
        <begin position="99"/>
        <end position="108"/>
    </location>
</feature>
<protein>
    <submittedName>
        <fullName evidence="3">Histidine kinase</fullName>
    </submittedName>
</protein>
<feature type="region of interest" description="Disordered" evidence="1">
    <location>
        <begin position="76"/>
        <end position="108"/>
    </location>
</feature>
<proteinExistence type="predicted"/>
<keyword evidence="3" id="KW-0418">Kinase</keyword>